<evidence type="ECO:0000256" key="1">
    <source>
        <dbReference type="SAM" id="MobiDB-lite"/>
    </source>
</evidence>
<feature type="region of interest" description="Disordered" evidence="1">
    <location>
        <begin position="63"/>
        <end position="122"/>
    </location>
</feature>
<name>B4VZ30_9CYAN</name>
<organism evidence="3 4">
    <name type="scientific">Coleofasciculus chthonoplastes PCC 7420</name>
    <dbReference type="NCBI Taxonomy" id="118168"/>
    <lineage>
        <taxon>Bacteria</taxon>
        <taxon>Bacillati</taxon>
        <taxon>Cyanobacteriota</taxon>
        <taxon>Cyanophyceae</taxon>
        <taxon>Coleofasciculales</taxon>
        <taxon>Coleofasciculaceae</taxon>
        <taxon>Coleofasciculus</taxon>
    </lineage>
</organism>
<dbReference type="Proteomes" id="UP000003835">
    <property type="component" value="Unassembled WGS sequence"/>
</dbReference>
<reference evidence="3 4" key="1">
    <citation type="submission" date="2008-07" db="EMBL/GenBank/DDBJ databases">
        <authorList>
            <person name="Tandeau de Marsac N."/>
            <person name="Ferriera S."/>
            <person name="Johnson J."/>
            <person name="Kravitz S."/>
            <person name="Beeson K."/>
            <person name="Sutton G."/>
            <person name="Rogers Y.-H."/>
            <person name="Friedman R."/>
            <person name="Frazier M."/>
            <person name="Venter J.C."/>
        </authorList>
    </citation>
    <scope>NUCLEOTIDE SEQUENCE [LARGE SCALE GENOMIC DNA]</scope>
    <source>
        <strain evidence="3 4">PCC 7420</strain>
    </source>
</reference>
<evidence type="ECO:0000313" key="3">
    <source>
        <dbReference type="EMBL" id="EDX72776.1"/>
    </source>
</evidence>
<dbReference type="HOGENOM" id="CLU_152443_0_0_3"/>
<feature type="signal peptide" evidence="2">
    <location>
        <begin position="1"/>
        <end position="41"/>
    </location>
</feature>
<dbReference type="AlphaFoldDB" id="B4VZ30"/>
<proteinExistence type="predicted"/>
<protein>
    <recommendedName>
        <fullName evidence="5">Low temperature-induced protein</fullName>
    </recommendedName>
</protein>
<evidence type="ECO:0000256" key="2">
    <source>
        <dbReference type="SAM" id="SignalP"/>
    </source>
</evidence>
<accession>B4VZ30</accession>
<evidence type="ECO:0000313" key="4">
    <source>
        <dbReference type="Proteomes" id="UP000003835"/>
    </source>
</evidence>
<keyword evidence="4" id="KW-1185">Reference proteome</keyword>
<feature type="chain" id="PRO_5002827671" description="Low temperature-induced protein" evidence="2">
    <location>
        <begin position="42"/>
        <end position="122"/>
    </location>
</feature>
<evidence type="ECO:0008006" key="5">
    <source>
        <dbReference type="Google" id="ProtNLM"/>
    </source>
</evidence>
<sequence length="122" mass="13363">MEINSMQFIREKLFSARPVRFLIAASLCTFLFLSNALPAVAVGGSDKGGTTLDEIVEKAEQVVKQEPRSMQQVQAEANKSTNTVQGSANKEKMEQSQDSKSGPAMAEDINEAVKDMEDTDYD</sequence>
<gene>
    <name evidence="3" type="ORF">MC7420_3222</name>
</gene>
<feature type="compositionally biased region" description="Polar residues" evidence="1">
    <location>
        <begin position="68"/>
        <end position="88"/>
    </location>
</feature>
<dbReference type="EMBL" id="DS989861">
    <property type="protein sequence ID" value="EDX72776.1"/>
    <property type="molecule type" value="Genomic_DNA"/>
</dbReference>
<keyword evidence="2" id="KW-0732">Signal</keyword>